<dbReference type="Gene3D" id="3.40.50.10140">
    <property type="entry name" value="Toll/interleukin-1 receptor homology (TIR) domain"/>
    <property type="match status" value="1"/>
</dbReference>
<proteinExistence type="predicted"/>
<dbReference type="SUPFAM" id="SSF48371">
    <property type="entry name" value="ARM repeat"/>
    <property type="match status" value="1"/>
</dbReference>
<dbReference type="Proteomes" id="UP000663828">
    <property type="component" value="Unassembled WGS sequence"/>
</dbReference>
<organism evidence="4 5">
    <name type="scientific">Adineta ricciae</name>
    <name type="common">Rotifer</name>
    <dbReference type="NCBI Taxonomy" id="249248"/>
    <lineage>
        <taxon>Eukaryota</taxon>
        <taxon>Metazoa</taxon>
        <taxon>Spiralia</taxon>
        <taxon>Gnathifera</taxon>
        <taxon>Rotifera</taxon>
        <taxon>Eurotatoria</taxon>
        <taxon>Bdelloidea</taxon>
        <taxon>Adinetida</taxon>
        <taxon>Adinetidae</taxon>
        <taxon>Adineta</taxon>
    </lineage>
</organism>
<evidence type="ECO:0000256" key="1">
    <source>
        <dbReference type="SAM" id="MobiDB-lite"/>
    </source>
</evidence>
<dbReference type="InterPro" id="IPR011989">
    <property type="entry name" value="ARM-like"/>
</dbReference>
<feature type="compositionally biased region" description="Low complexity" evidence="1">
    <location>
        <begin position="517"/>
        <end position="536"/>
    </location>
</feature>
<feature type="compositionally biased region" description="Polar residues" evidence="1">
    <location>
        <begin position="759"/>
        <end position="786"/>
    </location>
</feature>
<evidence type="ECO:0000313" key="4">
    <source>
        <dbReference type="EMBL" id="CAF1013636.1"/>
    </source>
</evidence>
<name>A0A814HRV3_ADIRI</name>
<dbReference type="EMBL" id="CAJNOR010000815">
    <property type="protein sequence ID" value="CAF1013636.1"/>
    <property type="molecule type" value="Genomic_DNA"/>
</dbReference>
<dbReference type="Pfam" id="PF13676">
    <property type="entry name" value="TIR_2"/>
    <property type="match status" value="1"/>
</dbReference>
<dbReference type="GO" id="GO:0007165">
    <property type="term" value="P:signal transduction"/>
    <property type="evidence" value="ECO:0007669"/>
    <property type="project" value="InterPro"/>
</dbReference>
<evidence type="ECO:0000256" key="2">
    <source>
        <dbReference type="SAM" id="Phobius"/>
    </source>
</evidence>
<reference evidence="4" key="1">
    <citation type="submission" date="2021-02" db="EMBL/GenBank/DDBJ databases">
        <authorList>
            <person name="Nowell W R."/>
        </authorList>
    </citation>
    <scope>NUCLEOTIDE SEQUENCE</scope>
</reference>
<dbReference type="AlphaFoldDB" id="A0A814HRV3"/>
<dbReference type="InterPro" id="IPR016024">
    <property type="entry name" value="ARM-type_fold"/>
</dbReference>
<feature type="transmembrane region" description="Helical" evidence="2">
    <location>
        <begin position="281"/>
        <end position="301"/>
    </location>
</feature>
<accession>A0A814HRV3</accession>
<feature type="region of interest" description="Disordered" evidence="1">
    <location>
        <begin position="516"/>
        <end position="536"/>
    </location>
</feature>
<dbReference type="InterPro" id="IPR035897">
    <property type="entry name" value="Toll_tir_struct_dom_sf"/>
</dbReference>
<comment type="caution">
    <text evidence="4">The sequence shown here is derived from an EMBL/GenBank/DDBJ whole genome shotgun (WGS) entry which is preliminary data.</text>
</comment>
<dbReference type="InterPro" id="IPR000157">
    <property type="entry name" value="TIR_dom"/>
</dbReference>
<feature type="compositionally biased region" description="Basic and acidic residues" evidence="1">
    <location>
        <begin position="744"/>
        <end position="755"/>
    </location>
</feature>
<gene>
    <name evidence="4" type="ORF">XAT740_LOCUS13855</name>
</gene>
<keyword evidence="2" id="KW-1133">Transmembrane helix</keyword>
<dbReference type="PANTHER" id="PTHR46270:SF2">
    <property type="entry name" value="TIR DOMAIN-CONTAINING PROTEIN"/>
    <property type="match status" value="1"/>
</dbReference>
<protein>
    <recommendedName>
        <fullName evidence="3">TIR domain-containing protein</fullName>
    </recommendedName>
</protein>
<dbReference type="PROSITE" id="PS50104">
    <property type="entry name" value="TIR"/>
    <property type="match status" value="1"/>
</dbReference>
<keyword evidence="2" id="KW-0472">Membrane</keyword>
<dbReference type="PANTHER" id="PTHR46270">
    <property type="entry name" value="ARMADILLO-TYPE FOLD-RELATED"/>
    <property type="match status" value="1"/>
</dbReference>
<sequence length="1032" mass="118256">MTNLPDYDYHPGTTPLLIGAHCSTVRHKGVHIDSHELSSILDDFVRELNKIAFHSATYFSSINEIVLALNATSPPALISLTSHYFFVLVRNTIQVTLQGLHVNYQLSQLATYVLRNCILLLEYMVEEVNDVSKLLHWITDLTLLDALGNCLHAIERIVESNESRLYIKQITRLLDIFIYIQEHLPEDEHNSLFTRLLNPVIKCLTSANYVHTFKDLKPNTSTLNPYQKLLLVGCPHFLASYHGPRIEQTIEQVLEVMLPRYVSIIDTHIKTIKKWRRPVKLAVYHLLTILVFAEGYFITFLSNHLLQTLINHLLRLVNESTLIEEIHEIPDNSESLLIDAALQVINVLVREPDALDYLKQCQPTMTFRRLLSTPCEAIITNTYTILAYSINENDIQYLDSYLTRLLYTILSALEKAVDYNDETNDDSGYNPEHIKKNSMQLAETLTGLVRHEEVKHEIVKQNALPLLVKFSQNLTGLAKQFILEALWTLSFDKQVAQQLRGDLQFMHSIQNVRKPISNKNISSNSNNNNNHKSYQSSNLSKDDLILWNEAAEDAIYKIVTGLLWTLRKESQVRHKTSKTASQSDKFDVTISYSIKDKDVVNRLEETLINEGYTVWIDRDILHRQSMESVSEAMKKSTVVIICLSEWYVRDNQCVCESAYAVNSKCIVVPVVVEKGYVVKSWLMSMLNKSGIIEYDVNDLNQSNELVKKEINQYCRKKVASKKVTLAKPKIYESNSVRFAANSIDKPKQQKVDRPRSRTVVPTRSTAPADQEQQSLHRSNSRNTPSGVTPIPQTPMLINTNYHKYLPQDYTKRDTSTATYRTTLINAWKKKDILDFLYDFNLHLMMPLCDAMSGRGLLKFYRMCQRKPSRVHAQLNNELRNRFRGLTLPMGMYTQFLIELDNILEGATDPVQIVTPSPAKNIPQVIFMPIAAPISTGAKRSSRATEANMTSSNSLNDQLIEVKSDGNTIRNTRIIERTIFRPASTADRPYDFIVETGEESRILLEQVGRYAPQLYFLQQKAREQYSKQSSRSE</sequence>
<evidence type="ECO:0000313" key="5">
    <source>
        <dbReference type="Proteomes" id="UP000663828"/>
    </source>
</evidence>
<evidence type="ECO:0000259" key="3">
    <source>
        <dbReference type="PROSITE" id="PS50104"/>
    </source>
</evidence>
<dbReference type="Gene3D" id="1.25.10.10">
    <property type="entry name" value="Leucine-rich Repeat Variant"/>
    <property type="match status" value="1"/>
</dbReference>
<keyword evidence="2" id="KW-0812">Transmembrane</keyword>
<keyword evidence="5" id="KW-1185">Reference proteome</keyword>
<feature type="region of interest" description="Disordered" evidence="1">
    <location>
        <begin position="742"/>
        <end position="794"/>
    </location>
</feature>
<feature type="domain" description="TIR" evidence="3">
    <location>
        <begin position="584"/>
        <end position="713"/>
    </location>
</feature>
<dbReference type="SUPFAM" id="SSF52200">
    <property type="entry name" value="Toll/Interleukin receptor TIR domain"/>
    <property type="match status" value="1"/>
</dbReference>